<organism evidence="2 3">
    <name type="scientific">Flavobacterium bizetiae</name>
    <dbReference type="NCBI Taxonomy" id="2704140"/>
    <lineage>
        <taxon>Bacteria</taxon>
        <taxon>Pseudomonadati</taxon>
        <taxon>Bacteroidota</taxon>
        <taxon>Flavobacteriia</taxon>
        <taxon>Flavobacteriales</taxon>
        <taxon>Flavobacteriaceae</taxon>
        <taxon>Flavobacterium</taxon>
    </lineage>
</organism>
<dbReference type="EMBL" id="CADCSU010000030">
    <property type="protein sequence ID" value="CAA9194895.1"/>
    <property type="molecule type" value="Genomic_DNA"/>
</dbReference>
<dbReference type="Proteomes" id="UP000479938">
    <property type="component" value="Unassembled WGS sequence"/>
</dbReference>
<dbReference type="Pfam" id="PF13155">
    <property type="entry name" value="Toprim_2"/>
    <property type="match status" value="1"/>
</dbReference>
<dbReference type="AlphaFoldDB" id="A0A6J4G987"/>
<dbReference type="InterPro" id="IPR036977">
    <property type="entry name" value="DNA_primase_Znf_CHC2"/>
</dbReference>
<feature type="domain" description="Zinc finger CHC2-type" evidence="1">
    <location>
        <begin position="33"/>
        <end position="91"/>
    </location>
</feature>
<proteinExistence type="predicted"/>
<evidence type="ECO:0000313" key="3">
    <source>
        <dbReference type="Proteomes" id="UP000479938"/>
    </source>
</evidence>
<evidence type="ECO:0000259" key="1">
    <source>
        <dbReference type="Pfam" id="PF01807"/>
    </source>
</evidence>
<dbReference type="RefSeq" id="WP_173969158.1">
    <property type="nucleotide sequence ID" value="NZ_CADCSU010000030.1"/>
</dbReference>
<dbReference type="Gene3D" id="3.90.580.10">
    <property type="entry name" value="Zinc finger, CHC2-type domain"/>
    <property type="match status" value="1"/>
</dbReference>
<reference evidence="2 3" key="1">
    <citation type="submission" date="2020-02" db="EMBL/GenBank/DDBJ databases">
        <authorList>
            <person name="Criscuolo A."/>
        </authorList>
    </citation>
    <scope>NUCLEOTIDE SEQUENCE [LARGE SCALE GENOMIC DNA]</scope>
    <source>
        <strain evidence="2">CIP105534</strain>
    </source>
</reference>
<evidence type="ECO:0000313" key="2">
    <source>
        <dbReference type="EMBL" id="CAA9194895.1"/>
    </source>
</evidence>
<dbReference type="SUPFAM" id="SSF57783">
    <property type="entry name" value="Zinc beta-ribbon"/>
    <property type="match status" value="1"/>
</dbReference>
<sequence>MDFSEKGPSLEEVKAMDMVSYLSVLGYEPSKISNDEYWYLSPLRNERTASFKINRSINRWYDHGMGKGGSLIDFGMQYFNCSFGDFLIGHCRNIPLQHSIIAFRNSSEKKQSKIIILKEEPLQSPALLQYLKQRKISLRIAHEYCSEVSYGINDHRYYGIGFKNDLGGFEIRNPYFKASSSPKGITTCQNNDKKVLVFEGFMDFLSYKSIRDQFRNKNESFLVLNSLSFLEKARPFMEKHQTVSLYLDRDQPGKKLTQMALNWGNKYKDQSSLYKDYKDVNEWIVKSKTHEKLGRGLKP</sequence>
<dbReference type="GO" id="GO:0003677">
    <property type="term" value="F:DNA binding"/>
    <property type="evidence" value="ECO:0007669"/>
    <property type="project" value="InterPro"/>
</dbReference>
<dbReference type="InterPro" id="IPR002694">
    <property type="entry name" value="Znf_CHC2"/>
</dbReference>
<protein>
    <recommendedName>
        <fullName evidence="1">Zinc finger CHC2-type domain-containing protein</fullName>
    </recommendedName>
</protein>
<keyword evidence="3" id="KW-1185">Reference proteome</keyword>
<dbReference type="GO" id="GO:0006260">
    <property type="term" value="P:DNA replication"/>
    <property type="evidence" value="ECO:0007669"/>
    <property type="project" value="InterPro"/>
</dbReference>
<dbReference type="GO" id="GO:0008270">
    <property type="term" value="F:zinc ion binding"/>
    <property type="evidence" value="ECO:0007669"/>
    <property type="project" value="InterPro"/>
</dbReference>
<name>A0A6J4G987_9FLAO</name>
<accession>A0A6J4G987</accession>
<dbReference type="Pfam" id="PF01807">
    <property type="entry name" value="Zn_ribbon_DnaG"/>
    <property type="match status" value="1"/>
</dbReference>
<dbReference type="GO" id="GO:0003899">
    <property type="term" value="F:DNA-directed RNA polymerase activity"/>
    <property type="evidence" value="ECO:0007669"/>
    <property type="project" value="InterPro"/>
</dbReference>
<gene>
    <name evidence="2" type="ORF">FLA105534_00380</name>
</gene>
<dbReference type="Gene3D" id="3.40.1360.10">
    <property type="match status" value="1"/>
</dbReference>